<keyword evidence="3 8" id="KW-0347">Helicase</keyword>
<dbReference type="GO" id="GO:0004386">
    <property type="term" value="F:helicase activity"/>
    <property type="evidence" value="ECO:0007669"/>
    <property type="project" value="UniProtKB-KW"/>
</dbReference>
<dbReference type="PROSITE" id="PS51192">
    <property type="entry name" value="HELICASE_ATP_BIND_1"/>
    <property type="match status" value="1"/>
</dbReference>
<dbReference type="PANTHER" id="PTHR47961">
    <property type="entry name" value="DNA POLYMERASE THETA, PUTATIVE (AFU_ORTHOLOGUE AFUA_1G05260)-RELATED"/>
    <property type="match status" value="1"/>
</dbReference>
<name>A0ABX2JZ53_9MYCO</name>
<proteinExistence type="predicted"/>
<dbReference type="RefSeq" id="WP_174397979.1">
    <property type="nucleotide sequence ID" value="NZ_VBSB01000007.1"/>
</dbReference>
<dbReference type="Pfam" id="PF00270">
    <property type="entry name" value="DEAD"/>
    <property type="match status" value="1"/>
</dbReference>
<dbReference type="InterPro" id="IPR014001">
    <property type="entry name" value="Helicase_ATP-bd"/>
</dbReference>
<dbReference type="Proteomes" id="UP000708347">
    <property type="component" value="Unassembled WGS sequence"/>
</dbReference>
<dbReference type="Gene3D" id="3.40.50.300">
    <property type="entry name" value="P-loop containing nucleotide triphosphate hydrolases"/>
    <property type="match status" value="2"/>
</dbReference>
<evidence type="ECO:0000256" key="1">
    <source>
        <dbReference type="ARBA" id="ARBA00022741"/>
    </source>
</evidence>
<dbReference type="InterPro" id="IPR027417">
    <property type="entry name" value="P-loop_NTPase"/>
</dbReference>
<dbReference type="InterPro" id="IPR050474">
    <property type="entry name" value="Hel308_SKI2-like"/>
</dbReference>
<evidence type="ECO:0000256" key="3">
    <source>
        <dbReference type="ARBA" id="ARBA00022806"/>
    </source>
</evidence>
<evidence type="ECO:0000256" key="2">
    <source>
        <dbReference type="ARBA" id="ARBA00022801"/>
    </source>
</evidence>
<gene>
    <name evidence="8" type="ORF">FEG63_11250</name>
</gene>
<dbReference type="SMART" id="SM00487">
    <property type="entry name" value="DEXDc"/>
    <property type="match status" value="1"/>
</dbReference>
<feature type="compositionally biased region" description="Basic and acidic residues" evidence="5">
    <location>
        <begin position="140"/>
        <end position="149"/>
    </location>
</feature>
<dbReference type="InterPro" id="IPR001650">
    <property type="entry name" value="Helicase_C-like"/>
</dbReference>
<dbReference type="PROSITE" id="PS51194">
    <property type="entry name" value="HELICASE_CTER"/>
    <property type="match status" value="1"/>
</dbReference>
<feature type="domain" description="Helicase ATP-binding" evidence="6">
    <location>
        <begin position="330"/>
        <end position="505"/>
    </location>
</feature>
<evidence type="ECO:0000313" key="9">
    <source>
        <dbReference type="Proteomes" id="UP000708347"/>
    </source>
</evidence>
<dbReference type="InterPro" id="IPR011545">
    <property type="entry name" value="DEAD/DEAH_box_helicase_dom"/>
</dbReference>
<keyword evidence="1" id="KW-0547">Nucleotide-binding</keyword>
<dbReference type="SMART" id="SM00490">
    <property type="entry name" value="HELICc"/>
    <property type="match status" value="1"/>
</dbReference>
<feature type="region of interest" description="Disordered" evidence="5">
    <location>
        <begin position="134"/>
        <end position="166"/>
    </location>
</feature>
<evidence type="ECO:0000256" key="4">
    <source>
        <dbReference type="ARBA" id="ARBA00022840"/>
    </source>
</evidence>
<dbReference type="SUPFAM" id="SSF52540">
    <property type="entry name" value="P-loop containing nucleoside triphosphate hydrolases"/>
    <property type="match status" value="1"/>
</dbReference>
<comment type="caution">
    <text evidence="8">The sequence shown here is derived from an EMBL/GenBank/DDBJ whole genome shotgun (WGS) entry which is preliminary data.</text>
</comment>
<protein>
    <submittedName>
        <fullName evidence="8">DEAD/DEAH box helicase</fullName>
    </submittedName>
</protein>
<organism evidence="8 9">
    <name type="scientific">Mycolicibacterium sphagni</name>
    <dbReference type="NCBI Taxonomy" id="1786"/>
    <lineage>
        <taxon>Bacteria</taxon>
        <taxon>Bacillati</taxon>
        <taxon>Actinomycetota</taxon>
        <taxon>Actinomycetes</taxon>
        <taxon>Mycobacteriales</taxon>
        <taxon>Mycobacteriaceae</taxon>
        <taxon>Mycolicibacterium</taxon>
    </lineage>
</organism>
<sequence>MDRALNPQVLSEAIGQHAAGALPTVEELIDLIADIEVQTFIRPAEIGDDLLRAGWYLHGVASASAAEALYTPARQQRAFAISAHIFDLALNSPGRTIHDQLTLAFGAQVGYRRADLDPNATAIWRRVDGLLDSQGPVSERTGEALEDRSNSGAPNGPDGSPIEVPDISAQGGAADSLITMALRAGVAFLGLDVRRVGQLLSAWRLELTAMAELFGMSSLLSTMFGPAEAVTSAVSDLMAFLRYGDPERLRAAQEVLETVLNLTAGEGDHDARWVAAHLLAIADGMETSSVWSVLPDGTPDVVAQAFTVGTPPVLTLWPPQRDLLQRQVSNPLDPSTKRLLLSVPTSAGKTLVAQILICHHLATQSGDVCYVTPLRSLGREMRQSLAGRLRVLEKGLGGDYPDFGEISVDDFFDLTSEVVNTSVEVMTPERLTHLLRHDPEAVLDRFSMYVIDEAHLLAQPGRGFLLESLLAVLSTTETRLVLLSGVMGNAQQVATWLDPFSTEVLYTSGWRGPRRLHALLYSDVVWASEERIPLKTKAFLSKSRYPMIADLRVRPAEGKVFRLTTSRDSPIGHMTRSVRRNGTFKQEQTAFYRLCARTAYELLPAGSLLMILSRRDYARNAAQEVADLLEVTPRTDALRAFLEERLGDVHPLVDCVRHGVAYHHAGLPVDVLDALEQAMRGDVLRAMFATSTLTDGVNLPVRTVLICETRYEGQDPGQQLDAPRLLNAVGRAGRAGRETEGWIVLGLNESPKDANFDRLRPAAEELEIRSTLDSEHALNQLAEAEALVDQTADALFELSPGEASDFAAFVWFVLSAMERLGRLATTVDLGGAVRGLLAFVQLPVEIEARWLAFAGYIQDQFELTSPSRRLRWTVTGTGLASARAIEEISSEFTELVTARHGELGQPGSAIGPVIRSLSVEETLIALEAAGTLTELLDLPEAGSVWRFKPSVGARTTIDASVQLALRGWLGGMNMPELAAQILPTVADAAWRLEQTVDAISGTFEHFLSWTVGLVIAQANELLIEQGGVAALPENLAYLIRYGVDTNVALNLLISGVRSRRLAYEIGQQALRQGIEWADVRTWLRQLHIDGWRSEFDATSREIDDLAEFCRARGKSPLRQLLETHETTIDLAHPMTPPPPGPLPVRLNMIRTSAAVEVWTLDTPSYGVGTVAAAFHTDLYLLRNSGIEFSAITDGSVVTLRETR</sequence>
<feature type="domain" description="Helicase C-terminal" evidence="7">
    <location>
        <begin position="624"/>
        <end position="795"/>
    </location>
</feature>
<dbReference type="EMBL" id="VBSB01000007">
    <property type="protein sequence ID" value="NTY60121.1"/>
    <property type="molecule type" value="Genomic_DNA"/>
</dbReference>
<keyword evidence="2" id="KW-0378">Hydrolase</keyword>
<keyword evidence="4" id="KW-0067">ATP-binding</keyword>
<evidence type="ECO:0000256" key="5">
    <source>
        <dbReference type="SAM" id="MobiDB-lite"/>
    </source>
</evidence>
<reference evidence="8 9" key="1">
    <citation type="submission" date="2019-05" db="EMBL/GenBank/DDBJ databases">
        <title>Mycolicibacterium sphagni ENV482 genome assembly.</title>
        <authorList>
            <person name="Chen W."/>
            <person name="Faulkner N.W."/>
            <person name="Hyman M.R."/>
        </authorList>
    </citation>
    <scope>NUCLEOTIDE SEQUENCE [LARGE SCALE GENOMIC DNA]</scope>
    <source>
        <strain evidence="8 9">ENV482</strain>
    </source>
</reference>
<evidence type="ECO:0000313" key="8">
    <source>
        <dbReference type="EMBL" id="NTY60121.1"/>
    </source>
</evidence>
<evidence type="ECO:0000259" key="6">
    <source>
        <dbReference type="PROSITE" id="PS51192"/>
    </source>
</evidence>
<accession>A0ABX2JZ53</accession>
<evidence type="ECO:0000259" key="7">
    <source>
        <dbReference type="PROSITE" id="PS51194"/>
    </source>
</evidence>
<keyword evidence="9" id="KW-1185">Reference proteome</keyword>
<dbReference type="PANTHER" id="PTHR47961:SF6">
    <property type="entry name" value="DNA-DIRECTED DNA POLYMERASE"/>
    <property type="match status" value="1"/>
</dbReference>